<dbReference type="Pfam" id="PF13180">
    <property type="entry name" value="PDZ_2"/>
    <property type="match status" value="1"/>
</dbReference>
<dbReference type="PRINTS" id="PR00834">
    <property type="entry name" value="PROTEASES2C"/>
</dbReference>
<evidence type="ECO:0000313" key="5">
    <source>
        <dbReference type="Proteomes" id="UP000229681"/>
    </source>
</evidence>
<organism evidence="4 5">
    <name type="scientific">Candidatus Thermofonsia Clade 1 bacterium</name>
    <dbReference type="NCBI Taxonomy" id="2364210"/>
    <lineage>
        <taxon>Bacteria</taxon>
        <taxon>Bacillati</taxon>
        <taxon>Chloroflexota</taxon>
        <taxon>Candidatus Thermofontia</taxon>
        <taxon>Candidatus Thermofonsia Clade 1</taxon>
    </lineage>
</organism>
<dbReference type="Proteomes" id="UP000229681">
    <property type="component" value="Unassembled WGS sequence"/>
</dbReference>
<proteinExistence type="predicted"/>
<keyword evidence="2" id="KW-0378">Hydrolase</keyword>
<dbReference type="PANTHER" id="PTHR43343">
    <property type="entry name" value="PEPTIDASE S12"/>
    <property type="match status" value="1"/>
</dbReference>
<reference evidence="4 5" key="1">
    <citation type="submission" date="2017-11" db="EMBL/GenBank/DDBJ databases">
        <title>Evolution of Phototrophy in the Chloroflexi Phylum Driven by Horizontal Gene Transfer.</title>
        <authorList>
            <person name="Ward L.M."/>
            <person name="Hemp J."/>
            <person name="Shih P.M."/>
            <person name="Mcglynn S.E."/>
            <person name="Fischer W."/>
        </authorList>
    </citation>
    <scope>NUCLEOTIDE SEQUENCE [LARGE SCALE GENOMIC DNA]</scope>
    <source>
        <strain evidence="4">JP3_13</strain>
    </source>
</reference>
<dbReference type="GO" id="GO:0004252">
    <property type="term" value="F:serine-type endopeptidase activity"/>
    <property type="evidence" value="ECO:0007669"/>
    <property type="project" value="InterPro"/>
</dbReference>
<dbReference type="SUPFAM" id="SSF50494">
    <property type="entry name" value="Trypsin-like serine proteases"/>
    <property type="match status" value="1"/>
</dbReference>
<accession>A0A2M8PBS8</accession>
<dbReference type="InterPro" id="IPR009003">
    <property type="entry name" value="Peptidase_S1_PA"/>
</dbReference>
<dbReference type="Pfam" id="PF13365">
    <property type="entry name" value="Trypsin_2"/>
    <property type="match status" value="1"/>
</dbReference>
<dbReference type="GO" id="GO:0006508">
    <property type="term" value="P:proteolysis"/>
    <property type="evidence" value="ECO:0007669"/>
    <property type="project" value="UniProtKB-KW"/>
</dbReference>
<evidence type="ECO:0000256" key="1">
    <source>
        <dbReference type="ARBA" id="ARBA00022670"/>
    </source>
</evidence>
<dbReference type="InterPro" id="IPR001940">
    <property type="entry name" value="Peptidase_S1C"/>
</dbReference>
<dbReference type="InterPro" id="IPR001478">
    <property type="entry name" value="PDZ"/>
</dbReference>
<dbReference type="SMART" id="SM00228">
    <property type="entry name" value="PDZ"/>
    <property type="match status" value="1"/>
</dbReference>
<dbReference type="Gene3D" id="2.40.10.120">
    <property type="match status" value="1"/>
</dbReference>
<protein>
    <recommendedName>
        <fullName evidence="3">PDZ domain-containing protein</fullName>
    </recommendedName>
</protein>
<evidence type="ECO:0000259" key="3">
    <source>
        <dbReference type="SMART" id="SM00228"/>
    </source>
</evidence>
<dbReference type="InterPro" id="IPR036034">
    <property type="entry name" value="PDZ_sf"/>
</dbReference>
<sequence length="297" mass="31677">MSDVLQSLSDEMAGLTEQVGASVVRVEARRRLPASGVVWERGVIVTSNHAVERDEDIHVGLPNGTRVPATLVGRDPSSDIAVLRATFDLPVPQWAAPETIRVGQLVLALGRPDERIMATLGVVSALERGDKLPAGMQIDHFLQTDVTMYPGFSGGPLVSAGGRVLGVNTSAMRGISLTIPTSTIRRVAETLMAHGKIRRGYLGVGTQTAKLSAALAEKAGQAYALLIVSVEPESPAERSGLLIGDLLLRFEETSLQSPEDLIRALRNDCIGKSVPITLLRGGELQTLQVTVGERPER</sequence>
<evidence type="ECO:0000313" key="4">
    <source>
        <dbReference type="EMBL" id="PJF35003.1"/>
    </source>
</evidence>
<evidence type="ECO:0000256" key="2">
    <source>
        <dbReference type="ARBA" id="ARBA00022801"/>
    </source>
</evidence>
<name>A0A2M8PBS8_9CHLR</name>
<dbReference type="SUPFAM" id="SSF50156">
    <property type="entry name" value="PDZ domain-like"/>
    <property type="match status" value="1"/>
</dbReference>
<feature type="domain" description="PDZ" evidence="3">
    <location>
        <begin position="200"/>
        <end position="282"/>
    </location>
</feature>
<dbReference type="PANTHER" id="PTHR43343:SF3">
    <property type="entry name" value="PROTEASE DO-LIKE 8, CHLOROPLASTIC"/>
    <property type="match status" value="1"/>
</dbReference>
<dbReference type="EMBL" id="PGTM01000226">
    <property type="protein sequence ID" value="PJF35003.1"/>
    <property type="molecule type" value="Genomic_DNA"/>
</dbReference>
<dbReference type="Gene3D" id="2.30.42.10">
    <property type="match status" value="1"/>
</dbReference>
<keyword evidence="1" id="KW-0645">Protease</keyword>
<comment type="caution">
    <text evidence="4">The sequence shown here is derived from an EMBL/GenBank/DDBJ whole genome shotgun (WGS) entry which is preliminary data.</text>
</comment>
<gene>
    <name evidence="4" type="ORF">CUN49_12815</name>
</gene>
<dbReference type="AlphaFoldDB" id="A0A2M8PBS8"/>
<dbReference type="InterPro" id="IPR051201">
    <property type="entry name" value="Chloro_Bact_Ser_Proteases"/>
</dbReference>